<comment type="caution">
    <text evidence="2">The sequence shown here is derived from an EMBL/GenBank/DDBJ whole genome shotgun (WGS) entry which is preliminary data.</text>
</comment>
<name>A0A2A3X4S5_BREAU</name>
<dbReference type="PANTHER" id="PTHR39426">
    <property type="entry name" value="HOMOLOGY TO DEATH-ON-CURING PROTEIN OF PHAGE P1"/>
    <property type="match status" value="1"/>
</dbReference>
<dbReference type="Gene3D" id="1.20.120.1870">
    <property type="entry name" value="Fic/DOC protein, Fido domain"/>
    <property type="match status" value="1"/>
</dbReference>
<evidence type="ECO:0000259" key="1">
    <source>
        <dbReference type="PROSITE" id="PS51459"/>
    </source>
</evidence>
<gene>
    <name evidence="2" type="ORF">CIK79_10670</name>
</gene>
<sequence>MIEYLSVDLVIKIHDRESSAPLLEYGKLESAVLSPQTDYFGQVPYPTLFEKAAVLLSHIANAHAFLDGNKRCAWASCELFLLANGVELNLGTQSLVAFIEDEVVDNNLSVKETAVWLSQRQA</sequence>
<dbReference type="GO" id="GO:0016301">
    <property type="term" value="F:kinase activity"/>
    <property type="evidence" value="ECO:0007669"/>
    <property type="project" value="InterPro"/>
</dbReference>
<dbReference type="EMBL" id="NRGX01000001">
    <property type="protein sequence ID" value="PCC18712.1"/>
    <property type="molecule type" value="Genomic_DNA"/>
</dbReference>
<dbReference type="InterPro" id="IPR003812">
    <property type="entry name" value="Fido"/>
</dbReference>
<evidence type="ECO:0000313" key="2">
    <source>
        <dbReference type="EMBL" id="PCC18712.1"/>
    </source>
</evidence>
<dbReference type="NCBIfam" id="TIGR01550">
    <property type="entry name" value="DOC_P1"/>
    <property type="match status" value="1"/>
</dbReference>
<dbReference type="PANTHER" id="PTHR39426:SF1">
    <property type="entry name" value="HOMOLOGY TO DEATH-ON-CURING PROTEIN OF PHAGE P1"/>
    <property type="match status" value="1"/>
</dbReference>
<accession>A0A2A3X4S5</accession>
<reference evidence="2 3" key="1">
    <citation type="journal article" date="2017" name="Elife">
        <title>Extensive horizontal gene transfer in cheese-associated bacteria.</title>
        <authorList>
            <person name="Bonham K.S."/>
            <person name="Wolfe B.E."/>
            <person name="Dutton R.J."/>
        </authorList>
    </citation>
    <scope>NUCLEOTIDE SEQUENCE [LARGE SCALE GENOMIC DNA]</scope>
    <source>
        <strain evidence="2 3">JB5</strain>
    </source>
</reference>
<dbReference type="PROSITE" id="PS51459">
    <property type="entry name" value="FIDO"/>
    <property type="match status" value="1"/>
</dbReference>
<dbReference type="Pfam" id="PF02661">
    <property type="entry name" value="Fic"/>
    <property type="match status" value="1"/>
</dbReference>
<dbReference type="Proteomes" id="UP000218377">
    <property type="component" value="Unassembled WGS sequence"/>
</dbReference>
<evidence type="ECO:0000313" key="3">
    <source>
        <dbReference type="Proteomes" id="UP000218377"/>
    </source>
</evidence>
<dbReference type="InterPro" id="IPR036597">
    <property type="entry name" value="Fido-like_dom_sf"/>
</dbReference>
<protein>
    <recommendedName>
        <fullName evidence="1">Fido domain-containing protein</fullName>
    </recommendedName>
</protein>
<feature type="domain" description="Fido" evidence="1">
    <location>
        <begin position="5"/>
        <end position="119"/>
    </location>
</feature>
<dbReference type="InterPro" id="IPR006440">
    <property type="entry name" value="Doc"/>
</dbReference>
<dbReference type="AlphaFoldDB" id="A0A2A3X4S5"/>
<dbReference type="SUPFAM" id="SSF140931">
    <property type="entry name" value="Fic-like"/>
    <property type="match status" value="1"/>
</dbReference>
<dbReference type="InterPro" id="IPR053737">
    <property type="entry name" value="Type_II_TA_Toxin"/>
</dbReference>
<organism evidence="2 3">
    <name type="scientific">Brevibacterium aurantiacum</name>
    <dbReference type="NCBI Taxonomy" id="273384"/>
    <lineage>
        <taxon>Bacteria</taxon>
        <taxon>Bacillati</taxon>
        <taxon>Actinomycetota</taxon>
        <taxon>Actinomycetes</taxon>
        <taxon>Micrococcales</taxon>
        <taxon>Brevibacteriaceae</taxon>
        <taxon>Brevibacterium</taxon>
    </lineage>
</organism>
<proteinExistence type="predicted"/>